<organism evidence="2 3">
    <name type="scientific">Brevibacillus formosus</name>
    <dbReference type="NCBI Taxonomy" id="54913"/>
    <lineage>
        <taxon>Bacteria</taxon>
        <taxon>Bacillati</taxon>
        <taxon>Bacillota</taxon>
        <taxon>Bacilli</taxon>
        <taxon>Bacillales</taxon>
        <taxon>Paenibacillaceae</taxon>
        <taxon>Brevibacillus</taxon>
    </lineage>
</organism>
<dbReference type="RefSeq" id="WP_088906997.1">
    <property type="nucleotide sequence ID" value="NZ_CP018145.1"/>
</dbReference>
<feature type="region of interest" description="Disordered" evidence="1">
    <location>
        <begin position="80"/>
        <end position="135"/>
    </location>
</feature>
<protein>
    <submittedName>
        <fullName evidence="2">Uncharacterized protein</fullName>
    </submittedName>
</protein>
<proteinExistence type="predicted"/>
<gene>
    <name evidence="2" type="ORF">BP422_06085</name>
</gene>
<reference evidence="2 3" key="1">
    <citation type="submission" date="2016-11" db="EMBL/GenBank/DDBJ databases">
        <authorList>
            <person name="Jaros S."/>
            <person name="Januszkiewicz K."/>
            <person name="Wedrychowicz H."/>
        </authorList>
    </citation>
    <scope>NUCLEOTIDE SEQUENCE [LARGE SCALE GENOMIC DNA]</scope>
    <source>
        <strain evidence="2 3">NF2</strain>
    </source>
</reference>
<sequence>MKKVAGITLMVALLGFNAYLWPTLIKEVKADQKNTKSIPKATQTTSASLLSVSTPVMDLANQGTRPTNVSAYPVEQPVVQSNPSELVASKPGTKAKKQSSTKAVQTASNKQPKKTVKKPSKPSRQSDGPDVQMSFTVEPTRIHYEETTYTTTSSYGGGSFNMPLQYNPYRGKVEEPFKITLDNIYPDTPTLDEHKQRLGIPVTVEPYVPPVKKDQQRLAPQSYPR</sequence>
<dbReference type="EMBL" id="CP018145">
    <property type="protein sequence ID" value="ASJ53153.1"/>
    <property type="molecule type" value="Genomic_DNA"/>
</dbReference>
<feature type="compositionally biased region" description="Basic residues" evidence="1">
    <location>
        <begin position="111"/>
        <end position="121"/>
    </location>
</feature>
<evidence type="ECO:0000313" key="3">
    <source>
        <dbReference type="Proteomes" id="UP000197781"/>
    </source>
</evidence>
<dbReference type="Proteomes" id="UP000197781">
    <property type="component" value="Chromosome"/>
</dbReference>
<name>A0A220MDV3_9BACL</name>
<evidence type="ECO:0000256" key="1">
    <source>
        <dbReference type="SAM" id="MobiDB-lite"/>
    </source>
</evidence>
<accession>A0A220MDV3</accession>
<evidence type="ECO:0000313" key="2">
    <source>
        <dbReference type="EMBL" id="ASJ53153.1"/>
    </source>
</evidence>
<dbReference type="AlphaFoldDB" id="A0A220MDV3"/>
<dbReference type="KEGG" id="bfm:BP422_06085"/>